<dbReference type="RefSeq" id="XP_035583421.1">
    <property type="nucleotide sequence ID" value="XM_035727528.1"/>
</dbReference>
<evidence type="ECO:0000256" key="3">
    <source>
        <dbReference type="ARBA" id="ARBA00045578"/>
    </source>
</evidence>
<accession>A0A6P9FDI9</accession>
<organism evidence="5 6">
    <name type="scientific">Zalophus californianus</name>
    <name type="common">California sealion</name>
    <dbReference type="NCBI Taxonomy" id="9704"/>
    <lineage>
        <taxon>Eukaryota</taxon>
        <taxon>Metazoa</taxon>
        <taxon>Chordata</taxon>
        <taxon>Craniata</taxon>
        <taxon>Vertebrata</taxon>
        <taxon>Euteleostomi</taxon>
        <taxon>Mammalia</taxon>
        <taxon>Eutheria</taxon>
        <taxon>Laurasiatheria</taxon>
        <taxon>Carnivora</taxon>
        <taxon>Caniformia</taxon>
        <taxon>Pinnipedia</taxon>
        <taxon>Otariidae</taxon>
        <taxon>Zalophus</taxon>
    </lineage>
</organism>
<evidence type="ECO:0000313" key="6">
    <source>
        <dbReference type="RefSeq" id="XP_035583421.1"/>
    </source>
</evidence>
<dbReference type="InterPro" id="IPR001519">
    <property type="entry name" value="Ferritin"/>
</dbReference>
<dbReference type="GO" id="GO:0044754">
    <property type="term" value="C:autolysosome"/>
    <property type="evidence" value="ECO:0007669"/>
    <property type="project" value="UniProtKB-SubCell"/>
</dbReference>
<dbReference type="Gene3D" id="1.20.1260.10">
    <property type="match status" value="1"/>
</dbReference>
<gene>
    <name evidence="6" type="primary">LOC113928494</name>
</gene>
<dbReference type="InterPro" id="IPR009078">
    <property type="entry name" value="Ferritin-like_SF"/>
</dbReference>
<protein>
    <recommendedName>
        <fullName evidence="1">Ferritin light chain</fullName>
    </recommendedName>
</protein>
<dbReference type="GO" id="GO:0006826">
    <property type="term" value="P:iron ion transport"/>
    <property type="evidence" value="ECO:0007669"/>
    <property type="project" value="InterPro"/>
</dbReference>
<evidence type="ECO:0000256" key="2">
    <source>
        <dbReference type="ARBA" id="ARBA00044942"/>
    </source>
</evidence>
<dbReference type="KEGG" id="zca:113928494"/>
<dbReference type="PANTHER" id="PTHR11431">
    <property type="entry name" value="FERRITIN"/>
    <property type="match status" value="1"/>
</dbReference>
<dbReference type="GO" id="GO:0006879">
    <property type="term" value="P:intracellular iron ion homeostasis"/>
    <property type="evidence" value="ECO:0007669"/>
    <property type="project" value="InterPro"/>
</dbReference>
<comment type="function">
    <text evidence="3">Stores iron in a soluble, non-toxic, readily available form. Important for iron homeostasis. Iron is taken up in the ferrous form and deposited as ferric hydroxides after oxidation. Also plays a role in delivery of iron to cells. Mediates iron uptake in capsule cells of the developing kidney. Delivery to lysosomes by the cargo receptor NCOA4 for autophagic degradation and release or iron.</text>
</comment>
<name>A0A6P9FDI9_ZALCA</name>
<dbReference type="Proteomes" id="UP000515165">
    <property type="component" value="Chromosome 5"/>
</dbReference>
<sequence>MHLQASCTYLSLGFYFDHEDVALNASHFFRELAEEKHKGTKLLKMQNQHTGCALFWDLQKPSQHAWMPWKPHGPGEKFEAGPSGAACPGFCCTDPHFCDLKNHFLSGEVKLIKKMVTA</sequence>
<evidence type="ECO:0000256" key="1">
    <source>
        <dbReference type="ARBA" id="ARBA00040044"/>
    </source>
</evidence>
<comment type="subcellular location">
    <subcellularLocation>
        <location evidence="2">Autolysosome</location>
    </subcellularLocation>
</comment>
<dbReference type="InterPro" id="IPR012347">
    <property type="entry name" value="Ferritin-like"/>
</dbReference>
<dbReference type="GO" id="GO:0008198">
    <property type="term" value="F:ferrous iron binding"/>
    <property type="evidence" value="ECO:0007669"/>
    <property type="project" value="TreeGrafter"/>
</dbReference>
<dbReference type="GO" id="GO:0008199">
    <property type="term" value="F:ferric iron binding"/>
    <property type="evidence" value="ECO:0007669"/>
    <property type="project" value="InterPro"/>
</dbReference>
<dbReference type="SUPFAM" id="SSF47240">
    <property type="entry name" value="Ferritin-like"/>
    <property type="match status" value="1"/>
</dbReference>
<comment type="subunit">
    <text evidence="4">Oligomer of 24 subunits. There are two types of subunits: L (light) chain and H (heavy) chain. The major chain can be light or heavy, depending on the species and tissue type. The functional molecule forms a roughly spherical shell with a diameter of 12 nm and contains a central cavity into which the insoluble mineral iron core is deposited. Interacts with NCOA4.</text>
</comment>
<dbReference type="GeneID" id="113928494"/>
<dbReference type="PANTHER" id="PTHR11431:SF47">
    <property type="entry name" value="FERRITIN LIGHT CHAIN"/>
    <property type="match status" value="1"/>
</dbReference>
<reference evidence="6" key="1">
    <citation type="submission" date="2025-08" db="UniProtKB">
        <authorList>
            <consortium name="RefSeq"/>
        </authorList>
    </citation>
    <scope>IDENTIFICATION</scope>
    <source>
        <tissue evidence="6">Blood</tissue>
    </source>
</reference>
<keyword evidence="5" id="KW-1185">Reference proteome</keyword>
<dbReference type="AlphaFoldDB" id="A0A6P9FDI9"/>
<evidence type="ECO:0000256" key="4">
    <source>
        <dbReference type="ARBA" id="ARBA00047045"/>
    </source>
</evidence>
<dbReference type="OrthoDB" id="186462at2759"/>
<proteinExistence type="predicted"/>
<evidence type="ECO:0000313" key="5">
    <source>
        <dbReference type="Proteomes" id="UP000515165"/>
    </source>
</evidence>